<gene>
    <name evidence="2" type="ORF">IAS62_004754</name>
</gene>
<feature type="region of interest" description="Disordered" evidence="1">
    <location>
        <begin position="89"/>
        <end position="130"/>
    </location>
</feature>
<accession>A0ABZ2B171</accession>
<dbReference type="EMBL" id="CP143813">
    <property type="protein sequence ID" value="WVO23402.1"/>
    <property type="molecule type" value="Genomic_DNA"/>
</dbReference>
<evidence type="ECO:0008006" key="4">
    <source>
        <dbReference type="Google" id="ProtNLM"/>
    </source>
</evidence>
<evidence type="ECO:0000313" key="3">
    <source>
        <dbReference type="Proteomes" id="UP001432216"/>
    </source>
</evidence>
<reference evidence="2 3" key="1">
    <citation type="submission" date="2024-01" db="EMBL/GenBank/DDBJ databases">
        <title>Comparative genomics of Cryptococcus and Kwoniella reveals pathogenesis evolution and contrasting modes of karyotype evolution via chromosome fusion or intercentromeric recombination.</title>
        <authorList>
            <person name="Coelho M.A."/>
            <person name="David-Palma M."/>
            <person name="Shea T."/>
            <person name="Bowers K."/>
            <person name="McGinley-Smith S."/>
            <person name="Mohammad A.W."/>
            <person name="Gnirke A."/>
            <person name="Yurkov A.M."/>
            <person name="Nowrousian M."/>
            <person name="Sun S."/>
            <person name="Cuomo C.A."/>
            <person name="Heitman J."/>
        </authorList>
    </citation>
    <scope>NUCLEOTIDE SEQUENCE [LARGE SCALE GENOMIC DNA]</scope>
    <source>
        <strain evidence="2 3">7685027</strain>
    </source>
</reference>
<evidence type="ECO:0000256" key="1">
    <source>
        <dbReference type="SAM" id="MobiDB-lite"/>
    </source>
</evidence>
<protein>
    <recommendedName>
        <fullName evidence="4">Chromo domain-containing protein</fullName>
    </recommendedName>
</protein>
<name>A0ABZ2B171_9TREE</name>
<feature type="compositionally biased region" description="Low complexity" evidence="1">
    <location>
        <begin position="14"/>
        <end position="31"/>
    </location>
</feature>
<dbReference type="RefSeq" id="XP_064722641.1">
    <property type="nucleotide sequence ID" value="XM_064866569.1"/>
</dbReference>
<proteinExistence type="predicted"/>
<organism evidence="2 3">
    <name type="scientific">Cryptococcus decagattii</name>
    <dbReference type="NCBI Taxonomy" id="1859122"/>
    <lineage>
        <taxon>Eukaryota</taxon>
        <taxon>Fungi</taxon>
        <taxon>Dikarya</taxon>
        <taxon>Basidiomycota</taxon>
        <taxon>Agaricomycotina</taxon>
        <taxon>Tremellomycetes</taxon>
        <taxon>Tremellales</taxon>
        <taxon>Cryptococcaceae</taxon>
        <taxon>Cryptococcus</taxon>
        <taxon>Cryptococcus gattii species complex</taxon>
    </lineage>
</organism>
<feature type="compositionally biased region" description="Basic and acidic residues" evidence="1">
    <location>
        <begin position="99"/>
        <end position="130"/>
    </location>
</feature>
<evidence type="ECO:0000313" key="2">
    <source>
        <dbReference type="EMBL" id="WVO23402.1"/>
    </source>
</evidence>
<dbReference type="Proteomes" id="UP001432216">
    <property type="component" value="Chromosome 8"/>
</dbReference>
<sequence>MHCYKPHTGKRKNNNPPTSSSLSLISVSNSLPRKRTKERPSTPARMPLTNFDAVSKSFDTNLHNLFPTSYIPSFNPPFYASLPDDNFPPIASSSLQQQQDKRQSSQQKQHHDTESYSEKESEVFEKDLPPEPRLENTRLRRRHRVYLWCKNKAYPVDWKSLTSRILSSSYLLRLFCEPLFIPYPKPTKPHHTLT</sequence>
<feature type="region of interest" description="Disordered" evidence="1">
    <location>
        <begin position="1"/>
        <end position="48"/>
    </location>
</feature>
<feature type="compositionally biased region" description="Basic residues" evidence="1">
    <location>
        <begin position="1"/>
        <end position="13"/>
    </location>
</feature>
<dbReference type="GeneID" id="89991525"/>
<keyword evidence="3" id="KW-1185">Reference proteome</keyword>